<dbReference type="GO" id="GO:0045087">
    <property type="term" value="P:innate immune response"/>
    <property type="evidence" value="ECO:0007669"/>
    <property type="project" value="TreeGrafter"/>
</dbReference>
<keyword evidence="3" id="KW-0145">Chemotaxis</keyword>
<dbReference type="SUPFAM" id="SSF54403">
    <property type="entry name" value="Cystatin/monellin"/>
    <property type="match status" value="1"/>
</dbReference>
<dbReference type="Gene3D" id="3.10.450.10">
    <property type="match status" value="1"/>
</dbReference>
<dbReference type="PANTHER" id="PTHR15106">
    <property type="entry name" value="RETINOIC ACID RECEPTOR RESPONDER PROTEIN 2"/>
    <property type="match status" value="1"/>
</dbReference>
<evidence type="ECO:0000313" key="11">
    <source>
        <dbReference type="Ensembl" id="ENSCPRP00005002179.1"/>
    </source>
</evidence>
<evidence type="ECO:0000256" key="5">
    <source>
        <dbReference type="ARBA" id="ARBA00022729"/>
    </source>
</evidence>
<dbReference type="InterPro" id="IPR029562">
    <property type="entry name" value="Chemerin"/>
</dbReference>
<dbReference type="GeneTree" id="ENSGT00390000016226"/>
<evidence type="ECO:0000256" key="4">
    <source>
        <dbReference type="ARBA" id="ARBA00022525"/>
    </source>
</evidence>
<name>A0A7M4DZN6_CROPO</name>
<dbReference type="GO" id="GO:0031012">
    <property type="term" value="C:extracellular matrix"/>
    <property type="evidence" value="ECO:0007669"/>
    <property type="project" value="TreeGrafter"/>
</dbReference>
<comment type="subcellular location">
    <subcellularLocation>
        <location evidence="1">Secreted</location>
    </subcellularLocation>
</comment>
<evidence type="ECO:0000256" key="3">
    <source>
        <dbReference type="ARBA" id="ARBA00022500"/>
    </source>
</evidence>
<sequence>PADMKGVLALVLSLAVLAAASRSVLQEQAVELALADFHSRGHVHWLFKEKSVEGVSAGTFIRMHLNLVPTTCRKQQERKQHCSVRPNGKKRNCLFCVKFDNTSPSEVLDKYMHCSMELLTKVSATFCPPPSCCPKLGGTGSGGLAKLGASPSAPTCVVPHLEDHTHTRAQTHACPWQIQHPSHAHLELYKHGGTCTFGCTHAAQALAPPCSQSCCPHGNAGSALQVLSPRDERECQGVEQAGEGVYLPGKFAFLHSQLD</sequence>
<dbReference type="PANTHER" id="PTHR15106:SF2">
    <property type="entry name" value="RETINOIC ACID RECEPTOR RESPONDER PROTEIN 2"/>
    <property type="match status" value="1"/>
</dbReference>
<keyword evidence="5 10" id="KW-0732">Signal</keyword>
<dbReference type="GO" id="GO:0006935">
    <property type="term" value="P:chemotaxis"/>
    <property type="evidence" value="ECO:0007669"/>
    <property type="project" value="UniProtKB-KW"/>
</dbReference>
<evidence type="ECO:0000313" key="12">
    <source>
        <dbReference type="Proteomes" id="UP000594220"/>
    </source>
</evidence>
<dbReference type="AlphaFoldDB" id="A0A7M4DZN6"/>
<dbReference type="GO" id="GO:0050921">
    <property type="term" value="P:positive regulation of chemotaxis"/>
    <property type="evidence" value="ECO:0007669"/>
    <property type="project" value="TreeGrafter"/>
</dbReference>
<dbReference type="GO" id="GO:0050994">
    <property type="term" value="P:regulation of lipid catabolic process"/>
    <property type="evidence" value="ECO:0007669"/>
    <property type="project" value="InterPro"/>
</dbReference>
<accession>A0A7M4DZN6</accession>
<keyword evidence="12" id="KW-1185">Reference proteome</keyword>
<proteinExistence type="predicted"/>
<evidence type="ECO:0000256" key="6">
    <source>
        <dbReference type="ARBA" id="ARBA00022782"/>
    </source>
</evidence>
<evidence type="ECO:0000256" key="2">
    <source>
        <dbReference type="ARBA" id="ARBA00018808"/>
    </source>
</evidence>
<dbReference type="GO" id="GO:0005102">
    <property type="term" value="F:signaling receptor binding"/>
    <property type="evidence" value="ECO:0007669"/>
    <property type="project" value="InterPro"/>
</dbReference>
<keyword evidence="7" id="KW-1015">Disulfide bond</keyword>
<dbReference type="GO" id="GO:0005615">
    <property type="term" value="C:extracellular space"/>
    <property type="evidence" value="ECO:0007669"/>
    <property type="project" value="TreeGrafter"/>
</dbReference>
<feature type="signal peptide" evidence="10">
    <location>
        <begin position="1"/>
        <end position="20"/>
    </location>
</feature>
<evidence type="ECO:0000256" key="7">
    <source>
        <dbReference type="ARBA" id="ARBA00023157"/>
    </source>
</evidence>
<dbReference type="InterPro" id="IPR046350">
    <property type="entry name" value="Cystatin_sf"/>
</dbReference>
<reference evidence="11" key="1">
    <citation type="submission" date="2025-08" db="UniProtKB">
        <authorList>
            <consortium name="Ensembl"/>
        </authorList>
    </citation>
    <scope>IDENTIFICATION</scope>
</reference>
<dbReference type="Proteomes" id="UP000594220">
    <property type="component" value="Unplaced"/>
</dbReference>
<dbReference type="GO" id="GO:0006954">
    <property type="term" value="P:inflammatory response"/>
    <property type="evidence" value="ECO:0007669"/>
    <property type="project" value="UniProtKB-KW"/>
</dbReference>
<feature type="chain" id="PRO_5029775962" description="Retinoic acid receptor responder protein 2" evidence="10">
    <location>
        <begin position="21"/>
        <end position="259"/>
    </location>
</feature>
<dbReference type="Ensembl" id="ENSCPRT00005002557.1">
    <property type="protein sequence ID" value="ENSCPRP00005002179.1"/>
    <property type="gene ID" value="ENSCPRG00005001607.1"/>
</dbReference>
<evidence type="ECO:0000256" key="9">
    <source>
        <dbReference type="ARBA" id="ARBA00032785"/>
    </source>
</evidence>
<gene>
    <name evidence="11" type="primary">RARRES2</name>
</gene>
<evidence type="ECO:0000256" key="8">
    <source>
        <dbReference type="ARBA" id="ARBA00023198"/>
    </source>
</evidence>
<organism evidence="11 12">
    <name type="scientific">Crocodylus porosus</name>
    <name type="common">Saltwater crocodile</name>
    <name type="synonym">Estuarine crocodile</name>
    <dbReference type="NCBI Taxonomy" id="8502"/>
    <lineage>
        <taxon>Eukaryota</taxon>
        <taxon>Metazoa</taxon>
        <taxon>Chordata</taxon>
        <taxon>Craniata</taxon>
        <taxon>Vertebrata</taxon>
        <taxon>Euteleostomi</taxon>
        <taxon>Archelosauria</taxon>
        <taxon>Archosauria</taxon>
        <taxon>Crocodylia</taxon>
        <taxon>Longirostres</taxon>
        <taxon>Crocodylidae</taxon>
        <taxon>Crocodylus</taxon>
    </lineage>
</organism>
<dbReference type="GO" id="GO:0030154">
    <property type="term" value="P:cell differentiation"/>
    <property type="evidence" value="ECO:0007669"/>
    <property type="project" value="UniProtKB-KW"/>
</dbReference>
<keyword evidence="6" id="KW-0221">Differentiation</keyword>
<keyword evidence="4" id="KW-0964">Secreted</keyword>
<evidence type="ECO:0000256" key="10">
    <source>
        <dbReference type="SAM" id="SignalP"/>
    </source>
</evidence>
<protein>
    <recommendedName>
        <fullName evidence="2">Retinoic acid receptor responder protein 2</fullName>
    </recommendedName>
    <alternativeName>
        <fullName evidence="9">Chemerin</fullName>
    </alternativeName>
</protein>
<reference evidence="11" key="2">
    <citation type="submission" date="2025-09" db="UniProtKB">
        <authorList>
            <consortium name="Ensembl"/>
        </authorList>
    </citation>
    <scope>IDENTIFICATION</scope>
</reference>
<keyword evidence="8" id="KW-0395">Inflammatory response</keyword>
<evidence type="ECO:0000256" key="1">
    <source>
        <dbReference type="ARBA" id="ARBA00004613"/>
    </source>
</evidence>